<dbReference type="FunCoup" id="S2JG24">
    <property type="interactions" value="257"/>
</dbReference>
<feature type="compositionally biased region" description="Low complexity" evidence="1">
    <location>
        <begin position="1"/>
        <end position="17"/>
    </location>
</feature>
<dbReference type="GO" id="GO:0031146">
    <property type="term" value="P:SCF-dependent proteasomal ubiquitin-dependent protein catabolic process"/>
    <property type="evidence" value="ECO:0007669"/>
    <property type="project" value="TreeGrafter"/>
</dbReference>
<dbReference type="SMART" id="SM00367">
    <property type="entry name" value="LRR_CC"/>
    <property type="match status" value="8"/>
</dbReference>
<name>S2JG24_MUCC1</name>
<dbReference type="EMBL" id="KE123968">
    <property type="protein sequence ID" value="EPB87427.1"/>
    <property type="molecule type" value="Genomic_DNA"/>
</dbReference>
<sequence length="600" mass="67263">MNNNNNNNNDNSSDNNDASQNRVSGPTSALSSFLREHGIRVPNASRRARRERRQQLEQNGADEAALNAEAATEEAGAQDTVMAESSAASSSTAAQNATSSLLYNPRSSKKNQKRLRKKGKKNGDESDDDSDDDDDNGDFAGPSSSSRKAVPSRSRIVFCTKCKGRFALKNVDDVSITICPDCRAGPSTTKKQIRKKKVIPTIKKQAISTEALPSLQDCCIAVIAEYIDEVESFGDIADDSLEKLAKIISRNRKINDMTSKLFMQPFRKQLSLFDCTNMSDHGFYMISQFCPRLQYLQLIYCGQITDKSLKAYQERLHDLKSLELSGPFLITKEAWISFFETVGARLEFFEVRHTARFVKECMEALATHCPNLKKLKFGHLSHFHSDWIPYIAKLKHLETLELAWTSNENTMNTEDIVHLLSEVGAGLKDLSIKGGHELTDDILSQGILKYCHQIKKLNLEQCDQLTSPAMVEFLDQWQAKGLTHLDISRCTKFDDTVLEAVLRHSGKSLEYLNLHSLIELTAAHLELIAGNETDLTPCLALTHLNCGFVRSMDDYVLMKLIKHCTSLRNIQVWGCHMLTESIPSKPGLRISGREMSVQFM</sequence>
<evidence type="ECO:0000313" key="3">
    <source>
        <dbReference type="Proteomes" id="UP000014254"/>
    </source>
</evidence>
<dbReference type="Gene3D" id="3.80.10.10">
    <property type="entry name" value="Ribonuclease Inhibitor"/>
    <property type="match status" value="2"/>
</dbReference>
<accession>S2JG24</accession>
<feature type="compositionally biased region" description="Low complexity" evidence="1">
    <location>
        <begin position="61"/>
        <end position="100"/>
    </location>
</feature>
<dbReference type="PANTHER" id="PTHR13318">
    <property type="entry name" value="PARTNER OF PAIRED, ISOFORM B-RELATED"/>
    <property type="match status" value="1"/>
</dbReference>
<dbReference type="InterPro" id="IPR006553">
    <property type="entry name" value="Leu-rich_rpt_Cys-con_subtyp"/>
</dbReference>
<feature type="compositionally biased region" description="Polar residues" evidence="1">
    <location>
        <begin position="18"/>
        <end position="31"/>
    </location>
</feature>
<dbReference type="InParanoid" id="S2JG24"/>
<dbReference type="Proteomes" id="UP000014254">
    <property type="component" value="Unassembled WGS sequence"/>
</dbReference>
<evidence type="ECO:0000313" key="2">
    <source>
        <dbReference type="EMBL" id="EPB87427.1"/>
    </source>
</evidence>
<gene>
    <name evidence="2" type="ORF">HMPREF1544_05737</name>
</gene>
<reference evidence="3" key="1">
    <citation type="submission" date="2013-05" db="EMBL/GenBank/DDBJ databases">
        <title>The Genome sequence of Mucor circinelloides f. circinelloides 1006PhL.</title>
        <authorList>
            <consortium name="The Broad Institute Genomics Platform"/>
            <person name="Cuomo C."/>
            <person name="Earl A."/>
            <person name="Findley K."/>
            <person name="Lee S.C."/>
            <person name="Walker B."/>
            <person name="Young S."/>
            <person name="Zeng Q."/>
            <person name="Gargeya S."/>
            <person name="Fitzgerald M."/>
            <person name="Haas B."/>
            <person name="Abouelleil A."/>
            <person name="Allen A.W."/>
            <person name="Alvarado L."/>
            <person name="Arachchi H.M."/>
            <person name="Berlin A.M."/>
            <person name="Chapman S.B."/>
            <person name="Gainer-Dewar J."/>
            <person name="Goldberg J."/>
            <person name="Griggs A."/>
            <person name="Gujja S."/>
            <person name="Hansen M."/>
            <person name="Howarth C."/>
            <person name="Imamovic A."/>
            <person name="Ireland A."/>
            <person name="Larimer J."/>
            <person name="McCowan C."/>
            <person name="Murphy C."/>
            <person name="Pearson M."/>
            <person name="Poon T.W."/>
            <person name="Priest M."/>
            <person name="Roberts A."/>
            <person name="Saif S."/>
            <person name="Shea T."/>
            <person name="Sisk P."/>
            <person name="Sykes S."/>
            <person name="Wortman J."/>
            <person name="Nusbaum C."/>
            <person name="Birren B."/>
        </authorList>
    </citation>
    <scope>NUCLEOTIDE SEQUENCE [LARGE SCALE GENOMIC DNA]</scope>
    <source>
        <strain evidence="3">1006PhL</strain>
    </source>
</reference>
<keyword evidence="3" id="KW-1185">Reference proteome</keyword>
<dbReference type="AlphaFoldDB" id="S2JG24"/>
<dbReference type="InterPro" id="IPR032675">
    <property type="entry name" value="LRR_dom_sf"/>
</dbReference>
<feature type="compositionally biased region" description="Basic residues" evidence="1">
    <location>
        <begin position="107"/>
        <end position="120"/>
    </location>
</feature>
<evidence type="ECO:0008006" key="4">
    <source>
        <dbReference type="Google" id="ProtNLM"/>
    </source>
</evidence>
<feature type="compositionally biased region" description="Acidic residues" evidence="1">
    <location>
        <begin position="125"/>
        <end position="137"/>
    </location>
</feature>
<proteinExistence type="predicted"/>
<dbReference type="GO" id="GO:0019005">
    <property type="term" value="C:SCF ubiquitin ligase complex"/>
    <property type="evidence" value="ECO:0007669"/>
    <property type="project" value="TreeGrafter"/>
</dbReference>
<dbReference type="STRING" id="1220926.S2JG24"/>
<organism evidence="2 3">
    <name type="scientific">Mucor circinelloides f. circinelloides (strain 1006PhL)</name>
    <name type="common">Mucormycosis agent</name>
    <name type="synonym">Calyptromyces circinelloides</name>
    <dbReference type="NCBI Taxonomy" id="1220926"/>
    <lineage>
        <taxon>Eukaryota</taxon>
        <taxon>Fungi</taxon>
        <taxon>Fungi incertae sedis</taxon>
        <taxon>Mucoromycota</taxon>
        <taxon>Mucoromycotina</taxon>
        <taxon>Mucoromycetes</taxon>
        <taxon>Mucorales</taxon>
        <taxon>Mucorineae</taxon>
        <taxon>Mucoraceae</taxon>
        <taxon>Mucor</taxon>
    </lineage>
</organism>
<protein>
    <recommendedName>
        <fullName evidence="4">DNA repair protein RAD7</fullName>
    </recommendedName>
</protein>
<dbReference type="VEuPathDB" id="FungiDB:HMPREF1544_05737"/>
<dbReference type="SUPFAM" id="SSF52047">
    <property type="entry name" value="RNI-like"/>
    <property type="match status" value="1"/>
</dbReference>
<dbReference type="OrthoDB" id="421226at2759"/>
<feature type="region of interest" description="Disordered" evidence="1">
    <location>
        <begin position="1"/>
        <end position="148"/>
    </location>
</feature>
<dbReference type="OMA" id="ACRHISR"/>
<dbReference type="eggNOG" id="KOG1947">
    <property type="taxonomic scope" value="Eukaryota"/>
</dbReference>
<evidence type="ECO:0000256" key="1">
    <source>
        <dbReference type="SAM" id="MobiDB-lite"/>
    </source>
</evidence>